<dbReference type="AlphaFoldDB" id="A0A371H9X5"/>
<feature type="non-terminal residue" evidence="1">
    <location>
        <position position="1"/>
    </location>
</feature>
<dbReference type="Proteomes" id="UP000257109">
    <property type="component" value="Unassembled WGS sequence"/>
</dbReference>
<organism evidence="1 2">
    <name type="scientific">Mucuna pruriens</name>
    <name type="common">Velvet bean</name>
    <name type="synonym">Dolichos pruriens</name>
    <dbReference type="NCBI Taxonomy" id="157652"/>
    <lineage>
        <taxon>Eukaryota</taxon>
        <taxon>Viridiplantae</taxon>
        <taxon>Streptophyta</taxon>
        <taxon>Embryophyta</taxon>
        <taxon>Tracheophyta</taxon>
        <taxon>Spermatophyta</taxon>
        <taxon>Magnoliopsida</taxon>
        <taxon>eudicotyledons</taxon>
        <taxon>Gunneridae</taxon>
        <taxon>Pentapetalae</taxon>
        <taxon>rosids</taxon>
        <taxon>fabids</taxon>
        <taxon>Fabales</taxon>
        <taxon>Fabaceae</taxon>
        <taxon>Papilionoideae</taxon>
        <taxon>50 kb inversion clade</taxon>
        <taxon>NPAAA clade</taxon>
        <taxon>indigoferoid/millettioid clade</taxon>
        <taxon>Phaseoleae</taxon>
        <taxon>Mucuna</taxon>
    </lineage>
</organism>
<evidence type="ECO:0000313" key="1">
    <source>
        <dbReference type="EMBL" id="RDX99503.1"/>
    </source>
</evidence>
<reference evidence="1" key="1">
    <citation type="submission" date="2018-05" db="EMBL/GenBank/DDBJ databases">
        <title>Draft genome of Mucuna pruriens seed.</title>
        <authorList>
            <person name="Nnadi N.E."/>
            <person name="Vos R."/>
            <person name="Hasami M.H."/>
            <person name="Devisetty U.K."/>
            <person name="Aguiy J.C."/>
        </authorList>
    </citation>
    <scope>NUCLEOTIDE SEQUENCE [LARGE SCALE GENOMIC DNA]</scope>
    <source>
        <strain evidence="1">JCA_2017</strain>
    </source>
</reference>
<sequence length="168" mass="19250">MCYVSASPDQRTTTDLVFLRRTDDDGSEHDRRHKRWSINGQDASRNKTVDFKHGEGLIDRVDVISEATRCRPTLAKYIRKTLIWQSVVSESTISKAAILELLTIWKAIIPTESESRAVFGLKIRIQAGHADFELVQGTKPHFNNNNKNNCHHKMIHRPEKSGCHFNKI</sequence>
<gene>
    <name evidence="1" type="ORF">CR513_17443</name>
</gene>
<accession>A0A371H9X5</accession>
<keyword evidence="2" id="KW-1185">Reference proteome</keyword>
<dbReference type="EMBL" id="QJKJ01003214">
    <property type="protein sequence ID" value="RDX99503.1"/>
    <property type="molecule type" value="Genomic_DNA"/>
</dbReference>
<comment type="caution">
    <text evidence="1">The sequence shown here is derived from an EMBL/GenBank/DDBJ whole genome shotgun (WGS) entry which is preliminary data.</text>
</comment>
<evidence type="ECO:0000313" key="2">
    <source>
        <dbReference type="Proteomes" id="UP000257109"/>
    </source>
</evidence>
<proteinExistence type="predicted"/>
<name>A0A371H9X5_MUCPR</name>
<protein>
    <submittedName>
        <fullName evidence="1">Uncharacterized protein</fullName>
    </submittedName>
</protein>